<dbReference type="InterPro" id="IPR036573">
    <property type="entry name" value="CBM_sf_5/12"/>
</dbReference>
<feature type="chain" id="PRO_5046300094" description="Chitinase" evidence="1">
    <location>
        <begin position="22"/>
        <end position="407"/>
    </location>
</feature>
<evidence type="ECO:0008006" key="4">
    <source>
        <dbReference type="Google" id="ProtNLM"/>
    </source>
</evidence>
<dbReference type="PANTHER" id="PTHR46182:SF2">
    <property type="entry name" value="FI19480P1"/>
    <property type="match status" value="1"/>
</dbReference>
<proteinExistence type="predicted"/>
<sequence>MKVITKIFISVVGIYSSQLLAAPEWEQKNYSGGAYVCHKQTLFKSKWWAGSYNEPDPNGPTASNQQGWGTHPWLPILDSNECISGHSNKAPLAIAGDDFHVLSSFKEEVVVTLDGSASYDPDGDSLKYRWRQTSGPTIKFNSGQYWKKATFNLPVLSKDTEFRFSLTVNDGVYSSVDEVIVLGLKGESENHAPVADAGPSQTIQSPNDRVILDGSMSTDADMDSLTYLWQQKSGPSVTIQDAYLAQAQFVLPELTNDTEFVFQLTVSDGQEAATDITLVQGKAVLPPKLPGSIVIDIDTNNSGLKPSDKYQLVLVSRLSGERFSYQLNAENGLTLDNLNLGEYQVWVEFEGNYQPVALPTVITLSNDQPYELSFAVKPSVDLDQLSIIDGLKINTVVDRSGPQWLDT</sequence>
<evidence type="ECO:0000256" key="1">
    <source>
        <dbReference type="SAM" id="SignalP"/>
    </source>
</evidence>
<dbReference type="InterPro" id="IPR029865">
    <property type="entry name" value="KIAA0319-like"/>
</dbReference>
<dbReference type="Pfam" id="PF22352">
    <property type="entry name" value="K319L-like_PKD"/>
    <property type="match status" value="2"/>
</dbReference>
<protein>
    <recommendedName>
        <fullName evidence="4">Chitinase</fullName>
    </recommendedName>
</protein>
<organism evidence="2 3">
    <name type="scientific">Vibrio zhanjiangensis</name>
    <dbReference type="NCBI Taxonomy" id="1046128"/>
    <lineage>
        <taxon>Bacteria</taxon>
        <taxon>Pseudomonadati</taxon>
        <taxon>Pseudomonadota</taxon>
        <taxon>Gammaproteobacteria</taxon>
        <taxon>Vibrionales</taxon>
        <taxon>Vibrionaceae</taxon>
        <taxon>Vibrio</taxon>
    </lineage>
</organism>
<keyword evidence="1" id="KW-0732">Signal</keyword>
<comment type="caution">
    <text evidence="2">The sequence shown here is derived from an EMBL/GenBank/DDBJ whole genome shotgun (WGS) entry which is preliminary data.</text>
</comment>
<dbReference type="Proteomes" id="UP001157138">
    <property type="component" value="Unassembled WGS sequence"/>
</dbReference>
<dbReference type="InterPro" id="IPR035986">
    <property type="entry name" value="PKD_dom_sf"/>
</dbReference>
<reference evidence="3" key="1">
    <citation type="journal article" date="2019" name="Int. J. Syst. Evol. Microbiol.">
        <title>The Global Catalogue of Microorganisms (GCM) 10K type strain sequencing project: providing services to taxonomists for standard genome sequencing and annotation.</title>
        <authorList>
            <consortium name="The Broad Institute Genomics Platform"/>
            <consortium name="The Broad Institute Genome Sequencing Center for Infectious Disease"/>
            <person name="Wu L."/>
            <person name="Ma J."/>
        </authorList>
    </citation>
    <scope>NUCLEOTIDE SEQUENCE [LARGE SCALE GENOMIC DNA]</scope>
    <source>
        <strain evidence="3">NBRC 108723</strain>
    </source>
</reference>
<dbReference type="SUPFAM" id="SSF49299">
    <property type="entry name" value="PKD domain"/>
    <property type="match status" value="1"/>
</dbReference>
<feature type="signal peptide" evidence="1">
    <location>
        <begin position="1"/>
        <end position="21"/>
    </location>
</feature>
<gene>
    <name evidence="2" type="ORF">GCM10007938_39590</name>
</gene>
<evidence type="ECO:0000313" key="2">
    <source>
        <dbReference type="EMBL" id="GLT20176.1"/>
    </source>
</evidence>
<keyword evidence="3" id="KW-1185">Reference proteome</keyword>
<dbReference type="EMBL" id="BSPW01000095">
    <property type="protein sequence ID" value="GLT20176.1"/>
    <property type="molecule type" value="Genomic_DNA"/>
</dbReference>
<dbReference type="RefSeq" id="WP_284193998.1">
    <property type="nucleotide sequence ID" value="NZ_BSPW01000095.1"/>
</dbReference>
<evidence type="ECO:0000313" key="3">
    <source>
        <dbReference type="Proteomes" id="UP001157138"/>
    </source>
</evidence>
<dbReference type="InterPro" id="IPR013783">
    <property type="entry name" value="Ig-like_fold"/>
</dbReference>
<dbReference type="PANTHER" id="PTHR46182">
    <property type="entry name" value="FI19480P1"/>
    <property type="match status" value="1"/>
</dbReference>
<dbReference type="SUPFAM" id="SSF51055">
    <property type="entry name" value="Carbohydrate binding domain"/>
    <property type="match status" value="1"/>
</dbReference>
<dbReference type="Gene3D" id="2.60.40.10">
    <property type="entry name" value="Immunoglobulins"/>
    <property type="match status" value="2"/>
</dbReference>
<name>A0ABQ6F5T7_9VIBR</name>
<accession>A0ABQ6F5T7</accession>